<dbReference type="RefSeq" id="WP_026627592.1">
    <property type="nucleotide sequence ID" value="NZ_JAWZLG010000017.1"/>
</dbReference>
<reference evidence="1 2" key="1">
    <citation type="submission" date="2019-03" db="EMBL/GenBank/DDBJ databases">
        <title>San Antonio Military Medical Center submission to MRSN (WRAIR), pending publication.</title>
        <authorList>
            <person name="Blyth D.M."/>
            <person name="Mccarthy S.L."/>
            <person name="Schall S.E."/>
            <person name="Stam J.A."/>
            <person name="Ong A.C."/>
            <person name="Mcgann P.T."/>
        </authorList>
    </citation>
    <scope>NUCLEOTIDE SEQUENCE [LARGE SCALE GENOMIC DNA]</scope>
    <source>
        <strain evidence="1 2">MRSN571793</strain>
    </source>
</reference>
<sequence length="64" mass="7169">MTLTGNILAVPTVVRASGKIQELNITDKQDVKEENCLAVIENPSNTNDIRILKLLYRMSSIYGY</sequence>
<evidence type="ECO:0000313" key="2">
    <source>
        <dbReference type="Proteomes" id="UP000297861"/>
    </source>
</evidence>
<comment type="caution">
    <text evidence="1">The sequence shown here is derived from an EMBL/GenBank/DDBJ whole genome shotgun (WGS) entry which is preliminary data.</text>
</comment>
<dbReference type="Proteomes" id="UP000297861">
    <property type="component" value="Unassembled WGS sequence"/>
</dbReference>
<evidence type="ECO:0000313" key="1">
    <source>
        <dbReference type="EMBL" id="TFD96839.1"/>
    </source>
</evidence>
<name>A0A4Y8L2G3_9BACT</name>
<gene>
    <name evidence="1" type="ORF">E2605_08470</name>
</gene>
<organism evidence="1 2">
    <name type="scientific">Dysgonomonas capnocytophagoides</name>
    <dbReference type="NCBI Taxonomy" id="45254"/>
    <lineage>
        <taxon>Bacteria</taxon>
        <taxon>Pseudomonadati</taxon>
        <taxon>Bacteroidota</taxon>
        <taxon>Bacteroidia</taxon>
        <taxon>Bacteroidales</taxon>
        <taxon>Dysgonomonadaceae</taxon>
        <taxon>Dysgonomonas</taxon>
    </lineage>
</organism>
<proteinExistence type="predicted"/>
<protein>
    <submittedName>
        <fullName evidence="1">Uncharacterized protein</fullName>
    </submittedName>
</protein>
<accession>A0A4Y8L2G3</accession>
<keyword evidence="2" id="KW-1185">Reference proteome</keyword>
<dbReference type="AlphaFoldDB" id="A0A4Y8L2G3"/>
<dbReference type="EMBL" id="SOML01000004">
    <property type="protein sequence ID" value="TFD96839.1"/>
    <property type="molecule type" value="Genomic_DNA"/>
</dbReference>